<dbReference type="AlphaFoldDB" id="A0A518DY98"/>
<dbReference type="RefSeq" id="WP_261344982.1">
    <property type="nucleotide sequence ID" value="NZ_CP036433.1"/>
</dbReference>
<feature type="region of interest" description="Disordered" evidence="1">
    <location>
        <begin position="23"/>
        <end position="42"/>
    </location>
</feature>
<keyword evidence="3" id="KW-1185">Reference proteome</keyword>
<protein>
    <submittedName>
        <fullName evidence="2">Uncharacterized protein</fullName>
    </submittedName>
</protein>
<evidence type="ECO:0000313" key="2">
    <source>
        <dbReference type="EMBL" id="QDU96804.1"/>
    </source>
</evidence>
<dbReference type="EMBL" id="CP036433">
    <property type="protein sequence ID" value="QDU96804.1"/>
    <property type="molecule type" value="Genomic_DNA"/>
</dbReference>
<evidence type="ECO:0000256" key="1">
    <source>
        <dbReference type="SAM" id="MobiDB-lite"/>
    </source>
</evidence>
<accession>A0A518DY98</accession>
<organism evidence="2 3">
    <name type="scientific">Lignipirellula cremea</name>
    <dbReference type="NCBI Taxonomy" id="2528010"/>
    <lineage>
        <taxon>Bacteria</taxon>
        <taxon>Pseudomonadati</taxon>
        <taxon>Planctomycetota</taxon>
        <taxon>Planctomycetia</taxon>
        <taxon>Pirellulales</taxon>
        <taxon>Pirellulaceae</taxon>
        <taxon>Lignipirellula</taxon>
    </lineage>
</organism>
<sequence length="42" mass="4273">MSQNLGGPFLLVGPLGFVQLGDGGDRRQRVGQDGGDGCIVEG</sequence>
<dbReference type="KEGG" id="lcre:Pla8534_46250"/>
<proteinExistence type="predicted"/>
<gene>
    <name evidence="2" type="ORF">Pla8534_46250</name>
</gene>
<reference evidence="2 3" key="1">
    <citation type="submission" date="2019-02" db="EMBL/GenBank/DDBJ databases">
        <title>Deep-cultivation of Planctomycetes and their phenomic and genomic characterization uncovers novel biology.</title>
        <authorList>
            <person name="Wiegand S."/>
            <person name="Jogler M."/>
            <person name="Boedeker C."/>
            <person name="Pinto D."/>
            <person name="Vollmers J."/>
            <person name="Rivas-Marin E."/>
            <person name="Kohn T."/>
            <person name="Peeters S.H."/>
            <person name="Heuer A."/>
            <person name="Rast P."/>
            <person name="Oberbeckmann S."/>
            <person name="Bunk B."/>
            <person name="Jeske O."/>
            <person name="Meyerdierks A."/>
            <person name="Storesund J.E."/>
            <person name="Kallscheuer N."/>
            <person name="Luecker S."/>
            <person name="Lage O.M."/>
            <person name="Pohl T."/>
            <person name="Merkel B.J."/>
            <person name="Hornburger P."/>
            <person name="Mueller R.-W."/>
            <person name="Bruemmer F."/>
            <person name="Labrenz M."/>
            <person name="Spormann A.M."/>
            <person name="Op den Camp H."/>
            <person name="Overmann J."/>
            <person name="Amann R."/>
            <person name="Jetten M.S.M."/>
            <person name="Mascher T."/>
            <person name="Medema M.H."/>
            <person name="Devos D.P."/>
            <person name="Kaster A.-K."/>
            <person name="Ovreas L."/>
            <person name="Rohde M."/>
            <person name="Galperin M.Y."/>
            <person name="Jogler C."/>
        </authorList>
    </citation>
    <scope>NUCLEOTIDE SEQUENCE [LARGE SCALE GENOMIC DNA]</scope>
    <source>
        <strain evidence="2 3">Pla85_3_4</strain>
    </source>
</reference>
<feature type="compositionally biased region" description="Gly residues" evidence="1">
    <location>
        <begin position="32"/>
        <end position="42"/>
    </location>
</feature>
<name>A0A518DY98_9BACT</name>
<dbReference type="Proteomes" id="UP000317648">
    <property type="component" value="Chromosome"/>
</dbReference>
<evidence type="ECO:0000313" key="3">
    <source>
        <dbReference type="Proteomes" id="UP000317648"/>
    </source>
</evidence>